<comment type="caution">
    <text evidence="2">The sequence shown here is derived from an EMBL/GenBank/DDBJ whole genome shotgun (WGS) entry which is preliminary data.</text>
</comment>
<proteinExistence type="predicted"/>
<evidence type="ECO:0000256" key="1">
    <source>
        <dbReference type="SAM" id="MobiDB-lite"/>
    </source>
</evidence>
<dbReference type="Gene3D" id="1.10.238.10">
    <property type="entry name" value="EF-hand"/>
    <property type="match status" value="1"/>
</dbReference>
<name>A0A812MM02_SYMPI</name>
<gene>
    <name evidence="2" type="ORF">SPIL2461_LOCUS5477</name>
</gene>
<dbReference type="AlphaFoldDB" id="A0A812MM02"/>
<accession>A0A812MM02</accession>
<dbReference type="InterPro" id="IPR011992">
    <property type="entry name" value="EF-hand-dom_pair"/>
</dbReference>
<evidence type="ECO:0008006" key="4">
    <source>
        <dbReference type="Google" id="ProtNLM"/>
    </source>
</evidence>
<dbReference type="OrthoDB" id="481736at2759"/>
<keyword evidence="3" id="KW-1185">Reference proteome</keyword>
<feature type="compositionally biased region" description="Polar residues" evidence="1">
    <location>
        <begin position="30"/>
        <end position="46"/>
    </location>
</feature>
<organism evidence="2 3">
    <name type="scientific">Symbiodinium pilosum</name>
    <name type="common">Dinoflagellate</name>
    <dbReference type="NCBI Taxonomy" id="2952"/>
    <lineage>
        <taxon>Eukaryota</taxon>
        <taxon>Sar</taxon>
        <taxon>Alveolata</taxon>
        <taxon>Dinophyceae</taxon>
        <taxon>Suessiales</taxon>
        <taxon>Symbiodiniaceae</taxon>
        <taxon>Symbiodinium</taxon>
    </lineage>
</organism>
<sequence length="307" mass="35607">MFGDLGFEYKVGIFAQNRSPAESDGRGAPSSVTQRTTRPNTGDSTVRSARLEVLVTSRAAASERSAVSARHWRETSYEACLDAEQEPEEKRFPQAQSMMQRGFHALMEFLDFTNRRYGNPARTWFILDPEANMKLGMRQFERKCMDIGFRGHIPALWKYMDKRDSGVVTLLDLHTVTAMELARFKLLIRDRFRDSAAEMFRFLDDNRSGRVNRITFSARLQTLHYRGKASSLFQYLDRQGLGILTVHSLAFLDRWQLPAYMYYQPDPNAMRVIKAKLLELHQHPLIAWRKIDKAPLDEGWFELSPRM</sequence>
<feature type="region of interest" description="Disordered" evidence="1">
    <location>
        <begin position="18"/>
        <end position="46"/>
    </location>
</feature>
<evidence type="ECO:0000313" key="3">
    <source>
        <dbReference type="Proteomes" id="UP000649617"/>
    </source>
</evidence>
<protein>
    <recommendedName>
        <fullName evidence="4">EF-hand domain-containing protein</fullName>
    </recommendedName>
</protein>
<dbReference type="SUPFAM" id="SSF47473">
    <property type="entry name" value="EF-hand"/>
    <property type="match status" value="1"/>
</dbReference>
<evidence type="ECO:0000313" key="2">
    <source>
        <dbReference type="EMBL" id="CAE7261144.1"/>
    </source>
</evidence>
<dbReference type="Proteomes" id="UP000649617">
    <property type="component" value="Unassembled WGS sequence"/>
</dbReference>
<reference evidence="2" key="1">
    <citation type="submission" date="2021-02" db="EMBL/GenBank/DDBJ databases">
        <authorList>
            <person name="Dougan E. K."/>
            <person name="Rhodes N."/>
            <person name="Thang M."/>
            <person name="Chan C."/>
        </authorList>
    </citation>
    <scope>NUCLEOTIDE SEQUENCE</scope>
</reference>
<dbReference type="EMBL" id="CAJNIZ010007779">
    <property type="protein sequence ID" value="CAE7261144.1"/>
    <property type="molecule type" value="Genomic_DNA"/>
</dbReference>